<proteinExistence type="predicted"/>
<organism evidence="3 4">
    <name type="scientific">Bombella saccharophila</name>
    <dbReference type="NCBI Taxonomy" id="2967338"/>
    <lineage>
        <taxon>Bacteria</taxon>
        <taxon>Pseudomonadati</taxon>
        <taxon>Pseudomonadota</taxon>
        <taxon>Alphaproteobacteria</taxon>
        <taxon>Acetobacterales</taxon>
        <taxon>Acetobacteraceae</taxon>
        <taxon>Bombella</taxon>
    </lineage>
</organism>
<dbReference type="Gene3D" id="3.30.70.2970">
    <property type="entry name" value="Protein of unknown function (DUF541), domain 2"/>
    <property type="match status" value="1"/>
</dbReference>
<evidence type="ECO:0000313" key="3">
    <source>
        <dbReference type="EMBL" id="MCX5614751.1"/>
    </source>
</evidence>
<dbReference type="InterPro" id="IPR007497">
    <property type="entry name" value="SIMPL/DUF541"/>
</dbReference>
<keyword evidence="2" id="KW-0732">Signal</keyword>
<dbReference type="RefSeq" id="WP_266106778.1">
    <property type="nucleotide sequence ID" value="NZ_JANIDW010000002.1"/>
</dbReference>
<evidence type="ECO:0000313" key="4">
    <source>
        <dbReference type="Proteomes" id="UP001165648"/>
    </source>
</evidence>
<keyword evidence="4" id="KW-1185">Reference proteome</keyword>
<evidence type="ECO:0000256" key="2">
    <source>
        <dbReference type="SAM" id="SignalP"/>
    </source>
</evidence>
<feature type="compositionally biased region" description="Pro residues" evidence="1">
    <location>
        <begin position="41"/>
        <end position="51"/>
    </location>
</feature>
<dbReference type="Gene3D" id="3.30.110.170">
    <property type="entry name" value="Protein of unknown function (DUF541), domain 1"/>
    <property type="match status" value="1"/>
</dbReference>
<name>A0ABT3W6P9_9PROT</name>
<feature type="region of interest" description="Disordered" evidence="1">
    <location>
        <begin position="35"/>
        <end position="56"/>
    </location>
</feature>
<accession>A0ABT3W6P9</accession>
<protein>
    <submittedName>
        <fullName evidence="3">SIMPL domain-containing protein</fullName>
    </submittedName>
</protein>
<gene>
    <name evidence="3" type="ORF">NQF64_05780</name>
</gene>
<feature type="chain" id="PRO_5046586095" evidence="2">
    <location>
        <begin position="31"/>
        <end position="269"/>
    </location>
</feature>
<sequence length="269" mass="28986">MSLRHPLTALSLATFAAGSLLVTPLSVASAAPEGEALLPPHQAPPPPPMPHPRGTELSFTVSDEAQATADTLIIHLSAKAENATPSSAQQQLNQRVNAAMKLLNAQSAIKSTADNYMVGEEYGPHNKHSWVAQQSLTLSSQDREQLLAMTEKLQQLGLSIESMQWTLNPQLRETLEQQARLGALKKLRQQAEEDAAALGLSLIRLERVHIGGQGPINPLEPRPPMLMMAEMRSAATPPSSTAEVQTIRVTIHAQALLADKLEKNTPPTP</sequence>
<dbReference type="Pfam" id="PF04402">
    <property type="entry name" value="SIMPL"/>
    <property type="match status" value="1"/>
</dbReference>
<evidence type="ECO:0000256" key="1">
    <source>
        <dbReference type="SAM" id="MobiDB-lite"/>
    </source>
</evidence>
<dbReference type="PANTHER" id="PTHR34387:SF2">
    <property type="entry name" value="SLR1258 PROTEIN"/>
    <property type="match status" value="1"/>
</dbReference>
<dbReference type="PANTHER" id="PTHR34387">
    <property type="entry name" value="SLR1258 PROTEIN"/>
    <property type="match status" value="1"/>
</dbReference>
<dbReference type="InterPro" id="IPR052022">
    <property type="entry name" value="26kDa_periplasmic_antigen"/>
</dbReference>
<feature type="signal peptide" evidence="2">
    <location>
        <begin position="1"/>
        <end position="30"/>
    </location>
</feature>
<comment type="caution">
    <text evidence="3">The sequence shown here is derived from an EMBL/GenBank/DDBJ whole genome shotgun (WGS) entry which is preliminary data.</text>
</comment>
<reference evidence="3 4" key="1">
    <citation type="submission" date="2022-07" db="EMBL/GenBank/DDBJ databases">
        <title>Bombella genomes.</title>
        <authorList>
            <person name="Harer L."/>
            <person name="Styblova S."/>
            <person name="Ehrmann M."/>
        </authorList>
    </citation>
    <scope>NUCLEOTIDE SEQUENCE [LARGE SCALE GENOMIC DNA]</scope>
    <source>
        <strain evidence="3 4">TMW 2.2558</strain>
    </source>
</reference>
<dbReference type="EMBL" id="JANIDW010000002">
    <property type="protein sequence ID" value="MCX5614751.1"/>
    <property type="molecule type" value="Genomic_DNA"/>
</dbReference>
<dbReference type="Proteomes" id="UP001165648">
    <property type="component" value="Unassembled WGS sequence"/>
</dbReference>